<evidence type="ECO:0000313" key="1">
    <source>
        <dbReference type="EMBL" id="QGU32578.1"/>
    </source>
</evidence>
<keyword evidence="2" id="KW-1185">Reference proteome</keyword>
<accession>A0A6I6E7S1</accession>
<dbReference type="Proteomes" id="UP000426424">
    <property type="component" value="Chromosome"/>
</dbReference>
<dbReference type="EMBL" id="CP039268">
    <property type="protein sequence ID" value="QGU32578.1"/>
    <property type="molecule type" value="Genomic_DNA"/>
</dbReference>
<dbReference type="Pfam" id="PF12616">
    <property type="entry name" value="DUF3775"/>
    <property type="match status" value="1"/>
</dbReference>
<sequence length="130" mass="14514">MSRLHIDLDSLCQIIEKAREFQAKEAVVLPDTPGSPTEDWGLQILADHSGDQSLNEMLYCIREMSQRQRAELVALMWLGRGDYSIEDWETAVDDAIGDYSLNAAAYLLAHPMVADDLQEGLIAHGYSCTD</sequence>
<gene>
    <name evidence="1" type="ORF">E6P07_06005</name>
</gene>
<dbReference type="InterPro" id="IPR022254">
    <property type="entry name" value="DUF3775"/>
</dbReference>
<evidence type="ECO:0000313" key="2">
    <source>
        <dbReference type="Proteomes" id="UP000426424"/>
    </source>
</evidence>
<dbReference type="AlphaFoldDB" id="A0A6I6E7S1"/>
<protein>
    <submittedName>
        <fullName evidence="1">DUF3775 domain-containing protein</fullName>
    </submittedName>
</protein>
<dbReference type="RefSeq" id="WP_153974774.1">
    <property type="nucleotide sequence ID" value="NZ_CP039268.1"/>
</dbReference>
<dbReference type="OrthoDB" id="5641374at2"/>
<reference evidence="1 2" key="1">
    <citation type="submission" date="2019-12" db="EMBL/GenBank/DDBJ databases">
        <title>The complete genome of the thermophilic, anoxygenic phototrophic gammaproteobacterium Thermochromatium tepidum.</title>
        <authorList>
            <person name="Sattley W.M."/>
            <person name="Swingley W.D."/>
            <person name="Burchell B.M."/>
            <person name="Gurbani S.A."/>
            <person name="Kujawa C.M."/>
            <person name="Nuccio D.A."/>
            <person name="Schladweiler J."/>
            <person name="Shaffer K.N."/>
            <person name="Stokes L.M."/>
            <person name="Touchman J.W."/>
            <person name="Blankenship R.E."/>
            <person name="Madigan M.T."/>
        </authorList>
    </citation>
    <scope>NUCLEOTIDE SEQUENCE [LARGE SCALE GENOMIC DNA]</scope>
    <source>
        <strain evidence="1 2">ATCC 43061</strain>
    </source>
</reference>
<proteinExistence type="predicted"/>
<dbReference type="KEGG" id="ttp:E6P07_06005"/>
<name>A0A6I6E7S1_THETI</name>
<organism evidence="1 2">
    <name type="scientific">Thermochromatium tepidum ATCC 43061</name>
    <dbReference type="NCBI Taxonomy" id="316276"/>
    <lineage>
        <taxon>Bacteria</taxon>
        <taxon>Pseudomonadati</taxon>
        <taxon>Pseudomonadota</taxon>
        <taxon>Gammaproteobacteria</taxon>
        <taxon>Chromatiales</taxon>
        <taxon>Chromatiaceae</taxon>
        <taxon>Thermochromatium</taxon>
    </lineage>
</organism>